<sequence>MIAEETSLFRHPMPDGRWRNFFDTAARILPRDVRSALRPHASAVRRAVEELDPWMDAACADTCPACQDPCCTAGGIFYNLADMLYLFSLEEALPLGQTRTRSGQSCRYLGPRGCRLPRIYRPYVCVWFLCEPQARRLSGESARFQRRVAELYRRIRHHRLALLDTASPFLPLLEDV</sequence>
<dbReference type="EMBL" id="FQVB01000017">
    <property type="protein sequence ID" value="SHF41687.1"/>
    <property type="molecule type" value="Genomic_DNA"/>
</dbReference>
<proteinExistence type="predicted"/>
<dbReference type="AlphaFoldDB" id="A0A1M5BHD7"/>
<dbReference type="OrthoDB" id="275146at2"/>
<gene>
    <name evidence="1" type="ORF">SAMN02745206_01939</name>
</gene>
<dbReference type="RefSeq" id="WP_073038787.1">
    <property type="nucleotide sequence ID" value="NZ_FQVB01000017.1"/>
</dbReference>
<dbReference type="STRING" id="1121391.SAMN02745206_01939"/>
<evidence type="ECO:0000313" key="2">
    <source>
        <dbReference type="Proteomes" id="UP000184076"/>
    </source>
</evidence>
<keyword evidence="2" id="KW-1185">Reference proteome</keyword>
<name>A0A1M5BHD7_9BACT</name>
<reference evidence="2" key="1">
    <citation type="submission" date="2016-11" db="EMBL/GenBank/DDBJ databases">
        <authorList>
            <person name="Varghese N."/>
            <person name="Submissions S."/>
        </authorList>
    </citation>
    <scope>NUCLEOTIDE SEQUENCE [LARGE SCALE GENOMIC DNA]</scope>
    <source>
        <strain evidence="2">DSM 9756</strain>
    </source>
</reference>
<dbReference type="Proteomes" id="UP000184076">
    <property type="component" value="Unassembled WGS sequence"/>
</dbReference>
<organism evidence="1 2">
    <name type="scientific">Desulfacinum infernum DSM 9756</name>
    <dbReference type="NCBI Taxonomy" id="1121391"/>
    <lineage>
        <taxon>Bacteria</taxon>
        <taxon>Pseudomonadati</taxon>
        <taxon>Thermodesulfobacteriota</taxon>
        <taxon>Syntrophobacteria</taxon>
        <taxon>Syntrophobacterales</taxon>
        <taxon>Syntrophobacteraceae</taxon>
        <taxon>Desulfacinum</taxon>
    </lineage>
</organism>
<accession>A0A1M5BHD7</accession>
<evidence type="ECO:0000313" key="1">
    <source>
        <dbReference type="EMBL" id="SHF41687.1"/>
    </source>
</evidence>
<protein>
    <submittedName>
        <fullName evidence="1">Uncharacterized protein</fullName>
    </submittedName>
</protein>